<name>A0A7R8Z3Q0_HERIL</name>
<feature type="region of interest" description="Disordered" evidence="1">
    <location>
        <begin position="164"/>
        <end position="202"/>
    </location>
</feature>
<dbReference type="OMA" id="IRYKTQR"/>
<evidence type="ECO:0000313" key="4">
    <source>
        <dbReference type="EMBL" id="CAD7094159.1"/>
    </source>
</evidence>
<dbReference type="GO" id="GO:0040003">
    <property type="term" value="P:chitin-based cuticle development"/>
    <property type="evidence" value="ECO:0007669"/>
    <property type="project" value="TreeGrafter"/>
</dbReference>
<keyword evidence="5" id="KW-1185">Reference proteome</keyword>
<evidence type="ECO:0000259" key="3">
    <source>
        <dbReference type="SMART" id="SM00690"/>
    </source>
</evidence>
<organism evidence="4 5">
    <name type="scientific">Hermetia illucens</name>
    <name type="common">Black soldier fly</name>
    <dbReference type="NCBI Taxonomy" id="343691"/>
    <lineage>
        <taxon>Eukaryota</taxon>
        <taxon>Metazoa</taxon>
        <taxon>Ecdysozoa</taxon>
        <taxon>Arthropoda</taxon>
        <taxon>Hexapoda</taxon>
        <taxon>Insecta</taxon>
        <taxon>Pterygota</taxon>
        <taxon>Neoptera</taxon>
        <taxon>Endopterygota</taxon>
        <taxon>Diptera</taxon>
        <taxon>Brachycera</taxon>
        <taxon>Stratiomyomorpha</taxon>
        <taxon>Stratiomyidae</taxon>
        <taxon>Hermetiinae</taxon>
        <taxon>Hermetia</taxon>
    </lineage>
</organism>
<sequence>MKTFVIASMLLAVSMARPEPPSPYQYKAPADAGSNFGLIGGSSSAIAPSGSYGAPAPQYGPPTQAPVVHKHVYVHVPPPEPEYVAPRKPIAVPPAQKHYKIVFIKAPSPPAPTAPIIPPIPQNEEKTLVYVLVKKPEEQPEITIPTPAPTQPSKPEVYFIRYKTQKQEAEGPYPNSIAPAPSGDYGAPSASAAPSSEYGVPH</sequence>
<reference evidence="4 5" key="1">
    <citation type="submission" date="2020-11" db="EMBL/GenBank/DDBJ databases">
        <authorList>
            <person name="Wallbank WR R."/>
            <person name="Pardo Diaz C."/>
            <person name="Kozak K."/>
            <person name="Martin S."/>
            <person name="Jiggins C."/>
            <person name="Moest M."/>
            <person name="Warren A I."/>
            <person name="Generalovic N T."/>
            <person name="Byers J.R.P. K."/>
            <person name="Montejo-Kovacevich G."/>
            <person name="Yen C E."/>
        </authorList>
    </citation>
    <scope>NUCLEOTIDE SEQUENCE [LARGE SCALE GENOMIC DNA]</scope>
</reference>
<dbReference type="PANTHER" id="PTHR31927:SF13">
    <property type="entry name" value="TWEEDLEBETA"/>
    <property type="match status" value="1"/>
</dbReference>
<dbReference type="AlphaFoldDB" id="A0A7R8Z3Q0"/>
<evidence type="ECO:0000313" key="5">
    <source>
        <dbReference type="Proteomes" id="UP000594454"/>
    </source>
</evidence>
<keyword evidence="2" id="KW-0732">Signal</keyword>
<dbReference type="OrthoDB" id="6376010at2759"/>
<proteinExistence type="predicted"/>
<feature type="chain" id="PRO_5031275904" description="DUF243 domain-containing protein" evidence="2">
    <location>
        <begin position="17"/>
        <end position="202"/>
    </location>
</feature>
<dbReference type="GO" id="GO:0008010">
    <property type="term" value="F:structural constituent of chitin-based larval cuticle"/>
    <property type="evidence" value="ECO:0007669"/>
    <property type="project" value="TreeGrafter"/>
</dbReference>
<dbReference type="SMART" id="SM00690">
    <property type="entry name" value="DM5"/>
    <property type="match status" value="1"/>
</dbReference>
<dbReference type="Pfam" id="PF03103">
    <property type="entry name" value="DUF243"/>
    <property type="match status" value="1"/>
</dbReference>
<dbReference type="InParanoid" id="A0A7R8Z3Q0"/>
<feature type="compositionally biased region" description="Low complexity" evidence="1">
    <location>
        <begin position="178"/>
        <end position="196"/>
    </location>
</feature>
<gene>
    <name evidence="4" type="ORF">HERILL_LOCUS16385</name>
</gene>
<accession>A0A7R8Z3Q0</accession>
<protein>
    <recommendedName>
        <fullName evidence="3">DUF243 domain-containing protein</fullName>
    </recommendedName>
</protein>
<dbReference type="InterPro" id="IPR004145">
    <property type="entry name" value="DUF243"/>
</dbReference>
<evidence type="ECO:0000256" key="2">
    <source>
        <dbReference type="SAM" id="SignalP"/>
    </source>
</evidence>
<dbReference type="GO" id="GO:0062129">
    <property type="term" value="C:chitin-based extracellular matrix"/>
    <property type="evidence" value="ECO:0007669"/>
    <property type="project" value="TreeGrafter"/>
</dbReference>
<evidence type="ECO:0000256" key="1">
    <source>
        <dbReference type="SAM" id="MobiDB-lite"/>
    </source>
</evidence>
<feature type="domain" description="DUF243" evidence="3">
    <location>
        <begin position="66"/>
        <end position="165"/>
    </location>
</feature>
<feature type="signal peptide" evidence="2">
    <location>
        <begin position="1"/>
        <end position="16"/>
    </location>
</feature>
<dbReference type="EMBL" id="LR899015">
    <property type="protein sequence ID" value="CAD7094159.1"/>
    <property type="molecule type" value="Genomic_DNA"/>
</dbReference>
<dbReference type="FunCoup" id="A0A7R8Z3Q0">
    <property type="interactions" value="53"/>
</dbReference>
<dbReference type="Proteomes" id="UP000594454">
    <property type="component" value="Chromosome 7"/>
</dbReference>
<dbReference type="PANTHER" id="PTHR31927">
    <property type="entry name" value="FI07246P-RELATED-RELATED"/>
    <property type="match status" value="1"/>
</dbReference>